<dbReference type="SUPFAM" id="SSF56574">
    <property type="entry name" value="Serpins"/>
    <property type="match status" value="1"/>
</dbReference>
<accession>A0A914YAA0</accession>
<protein>
    <submittedName>
        <fullName evidence="5">Serpin domain-containing protein</fullName>
    </submittedName>
</protein>
<dbReference type="CDD" id="cd00172">
    <property type="entry name" value="serpin"/>
    <property type="match status" value="1"/>
</dbReference>
<dbReference type="PANTHER" id="PTHR11461:SF211">
    <property type="entry name" value="GH10112P-RELATED"/>
    <property type="match status" value="1"/>
</dbReference>
<evidence type="ECO:0000259" key="3">
    <source>
        <dbReference type="SMART" id="SM00093"/>
    </source>
</evidence>
<reference evidence="5" key="1">
    <citation type="submission" date="2022-11" db="UniProtKB">
        <authorList>
            <consortium name="WormBaseParasite"/>
        </authorList>
    </citation>
    <scope>IDENTIFICATION</scope>
</reference>
<keyword evidence="4" id="KW-1185">Reference proteome</keyword>
<feature type="domain" description="Serpin" evidence="3">
    <location>
        <begin position="2"/>
        <end position="241"/>
    </location>
</feature>
<dbReference type="WBParaSite" id="PSU_v2.g14444.t1">
    <property type="protein sequence ID" value="PSU_v2.g14444.t1"/>
    <property type="gene ID" value="PSU_v2.g14444"/>
</dbReference>
<name>A0A914YAA0_9BILA</name>
<proteinExistence type="inferred from homology"/>
<dbReference type="Gene3D" id="2.30.39.10">
    <property type="entry name" value="Alpha-1-antitrypsin, domain 1"/>
    <property type="match status" value="1"/>
</dbReference>
<dbReference type="InterPro" id="IPR042185">
    <property type="entry name" value="Serpin_sf_2"/>
</dbReference>
<dbReference type="Proteomes" id="UP000887577">
    <property type="component" value="Unplaced"/>
</dbReference>
<sequence>MENATSESIIFSPTCILTELSLLYIGANGKSADEIHEIIGKDLSKNEIIELLAEKINRHKKAAFGIQDCTVTFANKLFYSELCEIVSEFSEILKTKLYGEIQAIDFTSKNLVAKELNKFIQKSTKNQISNAIKENEIPDGTDLALISSLHFIAAWKDSFEPRRLETFYSTPERKIAMMSQYALPQMNWNLVQDDDKEWDCLGIPYLNFKAWMYIVLPKKESSLSELIKGMTKESFDKWTQR</sequence>
<evidence type="ECO:0000256" key="1">
    <source>
        <dbReference type="ARBA" id="ARBA00009500"/>
    </source>
</evidence>
<dbReference type="AlphaFoldDB" id="A0A914YAA0"/>
<dbReference type="GO" id="GO:0004867">
    <property type="term" value="F:serine-type endopeptidase inhibitor activity"/>
    <property type="evidence" value="ECO:0007669"/>
    <property type="project" value="InterPro"/>
</dbReference>
<evidence type="ECO:0000313" key="5">
    <source>
        <dbReference type="WBParaSite" id="PSU_v2.g14444.t1"/>
    </source>
</evidence>
<dbReference type="PANTHER" id="PTHR11461">
    <property type="entry name" value="SERINE PROTEASE INHIBITOR, SERPIN"/>
    <property type="match status" value="1"/>
</dbReference>
<evidence type="ECO:0000313" key="4">
    <source>
        <dbReference type="Proteomes" id="UP000887577"/>
    </source>
</evidence>
<dbReference type="InterPro" id="IPR023796">
    <property type="entry name" value="Serpin_dom"/>
</dbReference>
<evidence type="ECO:0000256" key="2">
    <source>
        <dbReference type="RuleBase" id="RU000411"/>
    </source>
</evidence>
<organism evidence="4 5">
    <name type="scientific">Panagrolaimus superbus</name>
    <dbReference type="NCBI Taxonomy" id="310955"/>
    <lineage>
        <taxon>Eukaryota</taxon>
        <taxon>Metazoa</taxon>
        <taxon>Ecdysozoa</taxon>
        <taxon>Nematoda</taxon>
        <taxon>Chromadorea</taxon>
        <taxon>Rhabditida</taxon>
        <taxon>Tylenchina</taxon>
        <taxon>Panagrolaimomorpha</taxon>
        <taxon>Panagrolaimoidea</taxon>
        <taxon>Panagrolaimidae</taxon>
        <taxon>Panagrolaimus</taxon>
    </lineage>
</organism>
<dbReference type="SMART" id="SM00093">
    <property type="entry name" value="SERPIN"/>
    <property type="match status" value="1"/>
</dbReference>
<comment type="similarity">
    <text evidence="1 2">Belongs to the serpin family.</text>
</comment>
<dbReference type="Pfam" id="PF00079">
    <property type="entry name" value="Serpin"/>
    <property type="match status" value="1"/>
</dbReference>
<dbReference type="InterPro" id="IPR000215">
    <property type="entry name" value="Serpin_fam"/>
</dbReference>
<dbReference type="Gene3D" id="3.30.497.10">
    <property type="entry name" value="Antithrombin, subunit I, domain 2"/>
    <property type="match status" value="1"/>
</dbReference>
<dbReference type="InterPro" id="IPR042178">
    <property type="entry name" value="Serpin_sf_1"/>
</dbReference>
<dbReference type="GO" id="GO:0005615">
    <property type="term" value="C:extracellular space"/>
    <property type="evidence" value="ECO:0007669"/>
    <property type="project" value="InterPro"/>
</dbReference>
<dbReference type="InterPro" id="IPR036186">
    <property type="entry name" value="Serpin_sf"/>
</dbReference>